<keyword evidence="2" id="KW-1185">Reference proteome</keyword>
<gene>
    <name evidence="1" type="ORF">KIPB_009378</name>
</gene>
<evidence type="ECO:0000313" key="1">
    <source>
        <dbReference type="EMBL" id="GIQ87356.1"/>
    </source>
</evidence>
<name>A0A9K3GM26_9EUKA</name>
<proteinExistence type="predicted"/>
<organism evidence="1 2">
    <name type="scientific">Kipferlia bialata</name>
    <dbReference type="NCBI Taxonomy" id="797122"/>
    <lineage>
        <taxon>Eukaryota</taxon>
        <taxon>Metamonada</taxon>
        <taxon>Carpediemonas-like organisms</taxon>
        <taxon>Kipferlia</taxon>
    </lineage>
</organism>
<dbReference type="Proteomes" id="UP000265618">
    <property type="component" value="Unassembled WGS sequence"/>
</dbReference>
<dbReference type="AlphaFoldDB" id="A0A9K3GM26"/>
<dbReference type="EMBL" id="BDIP01003169">
    <property type="protein sequence ID" value="GIQ87356.1"/>
    <property type="molecule type" value="Genomic_DNA"/>
</dbReference>
<evidence type="ECO:0000313" key="2">
    <source>
        <dbReference type="Proteomes" id="UP000265618"/>
    </source>
</evidence>
<reference evidence="1 2" key="1">
    <citation type="journal article" date="2018" name="PLoS ONE">
        <title>The draft genome of Kipferlia bialata reveals reductive genome evolution in fornicate parasites.</title>
        <authorList>
            <person name="Tanifuji G."/>
            <person name="Takabayashi S."/>
            <person name="Kume K."/>
            <person name="Takagi M."/>
            <person name="Nakayama T."/>
            <person name="Kamikawa R."/>
            <person name="Inagaki Y."/>
            <person name="Hashimoto T."/>
        </authorList>
    </citation>
    <scope>NUCLEOTIDE SEQUENCE [LARGE SCALE GENOMIC DNA]</scope>
    <source>
        <strain evidence="1">NY0173</strain>
    </source>
</reference>
<accession>A0A9K3GM26</accession>
<protein>
    <submittedName>
        <fullName evidence="1">Uncharacterized protein</fullName>
    </submittedName>
</protein>
<comment type="caution">
    <text evidence="1">The sequence shown here is derived from an EMBL/GenBank/DDBJ whole genome shotgun (WGS) entry which is preliminary data.</text>
</comment>
<sequence length="153" mass="16536">MNILGFHLPYLSLCLRDPGQYSNPSLASDWPGSHCVSMQRLGHAGTLMAAADHTGIEPVVGQYSRCIVMLQMAGVPWMGGYGPSVGEYHVEALDSPSQCCMVYAEVFDLSLTDTHVASTVAIVVWERMSHWTAPSQLSMHDILEGLPTSVASV</sequence>